<accession>A0A9P8Q794</accession>
<protein>
    <submittedName>
        <fullName evidence="2">Uncharacterized protein</fullName>
    </submittedName>
</protein>
<reference evidence="2" key="1">
    <citation type="journal article" date="2021" name="Open Biol.">
        <title>Shared evolutionary footprints suggest mitochondrial oxidative damage underlies multiple complex I losses in fungi.</title>
        <authorList>
            <person name="Schikora-Tamarit M.A."/>
            <person name="Marcet-Houben M."/>
            <person name="Nosek J."/>
            <person name="Gabaldon T."/>
        </authorList>
    </citation>
    <scope>NUCLEOTIDE SEQUENCE</scope>
    <source>
        <strain evidence="2">CBS2887</strain>
    </source>
</reference>
<keyword evidence="1" id="KW-1133">Transmembrane helix</keyword>
<dbReference type="AlphaFoldDB" id="A0A9P8Q794"/>
<evidence type="ECO:0000313" key="2">
    <source>
        <dbReference type="EMBL" id="KAH3685271.1"/>
    </source>
</evidence>
<name>A0A9P8Q794_WICPI</name>
<keyword evidence="3" id="KW-1185">Reference proteome</keyword>
<feature type="transmembrane region" description="Helical" evidence="1">
    <location>
        <begin position="76"/>
        <end position="98"/>
    </location>
</feature>
<evidence type="ECO:0000256" key="1">
    <source>
        <dbReference type="SAM" id="Phobius"/>
    </source>
</evidence>
<proteinExistence type="predicted"/>
<evidence type="ECO:0000313" key="3">
    <source>
        <dbReference type="Proteomes" id="UP000774326"/>
    </source>
</evidence>
<reference evidence="2" key="2">
    <citation type="submission" date="2021-01" db="EMBL/GenBank/DDBJ databases">
        <authorList>
            <person name="Schikora-Tamarit M.A."/>
        </authorList>
    </citation>
    <scope>NUCLEOTIDE SEQUENCE</scope>
    <source>
        <strain evidence="2">CBS2887</strain>
    </source>
</reference>
<gene>
    <name evidence="2" type="ORF">WICPIJ_003745</name>
</gene>
<sequence>MKPLNGPGIGGMPNGIGGIGICGICGTPFKLLRIWFWMAFEAKFLVGVDSSSSCCGSVSSAVSGFFSPFNKDNKSLAALSFLTWVFFGLALVSTFSFFSSETRATASPSGLVLLARTFLAGAAAGPAAGLALAFTGLDFLVFEAEEW</sequence>
<dbReference type="EMBL" id="JAEUBG010002063">
    <property type="protein sequence ID" value="KAH3685271.1"/>
    <property type="molecule type" value="Genomic_DNA"/>
</dbReference>
<keyword evidence="1" id="KW-0812">Transmembrane</keyword>
<feature type="transmembrane region" description="Helical" evidence="1">
    <location>
        <begin position="118"/>
        <end position="142"/>
    </location>
</feature>
<organism evidence="2 3">
    <name type="scientific">Wickerhamomyces pijperi</name>
    <name type="common">Yeast</name>
    <name type="synonym">Pichia pijperi</name>
    <dbReference type="NCBI Taxonomy" id="599730"/>
    <lineage>
        <taxon>Eukaryota</taxon>
        <taxon>Fungi</taxon>
        <taxon>Dikarya</taxon>
        <taxon>Ascomycota</taxon>
        <taxon>Saccharomycotina</taxon>
        <taxon>Saccharomycetes</taxon>
        <taxon>Phaffomycetales</taxon>
        <taxon>Wickerhamomycetaceae</taxon>
        <taxon>Wickerhamomyces</taxon>
    </lineage>
</organism>
<comment type="caution">
    <text evidence="2">The sequence shown here is derived from an EMBL/GenBank/DDBJ whole genome shotgun (WGS) entry which is preliminary data.</text>
</comment>
<keyword evidence="1" id="KW-0472">Membrane</keyword>
<dbReference type="Proteomes" id="UP000774326">
    <property type="component" value="Unassembled WGS sequence"/>
</dbReference>